<dbReference type="AlphaFoldDB" id="A0AAD4PUY5"/>
<accession>A0AAD4PUY5</accession>
<evidence type="ECO:0000313" key="2">
    <source>
        <dbReference type="Proteomes" id="UP001201262"/>
    </source>
</evidence>
<comment type="caution">
    <text evidence="1">The sequence shown here is derived from an EMBL/GenBank/DDBJ whole genome shotgun (WGS) entry which is preliminary data.</text>
</comment>
<reference evidence="1" key="1">
    <citation type="submission" date="2021-12" db="EMBL/GenBank/DDBJ databases">
        <title>Convergent genome expansion in fungi linked to evolution of root-endophyte symbiosis.</title>
        <authorList>
            <consortium name="DOE Joint Genome Institute"/>
            <person name="Ke Y.-H."/>
            <person name="Bonito G."/>
            <person name="Liao H.-L."/>
            <person name="Looney B."/>
            <person name="Rojas-Flechas A."/>
            <person name="Nash J."/>
            <person name="Hameed K."/>
            <person name="Schadt C."/>
            <person name="Martin F."/>
            <person name="Crous P.W."/>
            <person name="Miettinen O."/>
            <person name="Magnuson J.K."/>
            <person name="Labbe J."/>
            <person name="Jacobson D."/>
            <person name="Doktycz M.J."/>
            <person name="Veneault-Fourrey C."/>
            <person name="Kuo A."/>
            <person name="Mondo S."/>
            <person name="Calhoun S."/>
            <person name="Riley R."/>
            <person name="Ohm R."/>
            <person name="LaButti K."/>
            <person name="Andreopoulos B."/>
            <person name="Pangilinan J."/>
            <person name="Nolan M."/>
            <person name="Tritt A."/>
            <person name="Clum A."/>
            <person name="Lipzen A."/>
            <person name="Daum C."/>
            <person name="Barry K."/>
            <person name="Grigoriev I.V."/>
            <person name="Vilgalys R."/>
        </authorList>
    </citation>
    <scope>NUCLEOTIDE SEQUENCE</scope>
    <source>
        <strain evidence="1">PMI_201</strain>
    </source>
</reference>
<name>A0AAD4PUY5_9EURO</name>
<dbReference type="GeneID" id="70251737"/>
<gene>
    <name evidence="1" type="ORF">BGW36DRAFT_436542</name>
</gene>
<dbReference type="Proteomes" id="UP001201262">
    <property type="component" value="Unassembled WGS sequence"/>
</dbReference>
<dbReference type="RefSeq" id="XP_046068647.1">
    <property type="nucleotide sequence ID" value="XM_046221450.1"/>
</dbReference>
<evidence type="ECO:0000313" key="1">
    <source>
        <dbReference type="EMBL" id="KAH8692774.1"/>
    </source>
</evidence>
<proteinExistence type="predicted"/>
<sequence>MFGVRCIREGFRFHCSFAYGYFSEQRQIRIDEQNWRRFPGPNSDIRLGDVVVSKLTAGFGGVI</sequence>
<dbReference type="EMBL" id="JAJTJA010000010">
    <property type="protein sequence ID" value="KAH8692774.1"/>
    <property type="molecule type" value="Genomic_DNA"/>
</dbReference>
<organism evidence="1 2">
    <name type="scientific">Talaromyces proteolyticus</name>
    <dbReference type="NCBI Taxonomy" id="1131652"/>
    <lineage>
        <taxon>Eukaryota</taxon>
        <taxon>Fungi</taxon>
        <taxon>Dikarya</taxon>
        <taxon>Ascomycota</taxon>
        <taxon>Pezizomycotina</taxon>
        <taxon>Eurotiomycetes</taxon>
        <taxon>Eurotiomycetidae</taxon>
        <taxon>Eurotiales</taxon>
        <taxon>Trichocomaceae</taxon>
        <taxon>Talaromyces</taxon>
        <taxon>Talaromyces sect. Bacilispori</taxon>
    </lineage>
</organism>
<protein>
    <submittedName>
        <fullName evidence="1">Uncharacterized protein</fullName>
    </submittedName>
</protein>
<keyword evidence="2" id="KW-1185">Reference proteome</keyword>